<proteinExistence type="predicted"/>
<dbReference type="Proteomes" id="UP000046395">
    <property type="component" value="Unassembled WGS sequence"/>
</dbReference>
<feature type="region of interest" description="Disordered" evidence="1">
    <location>
        <begin position="1"/>
        <end position="43"/>
    </location>
</feature>
<sequence length="192" mass="20587">MGESQGAVEALPNAAGGPPFKFAKGAPHGDKGQPNCGVSLSNIGQPLTQSPAAGFKLPTKNLHTNALFQSPFGYGTAQQRALPLRPTPDAPRRRASAPKGSPIHLLKEGWGRRQVRLASCLPVGLHVGKRRARFDPTGCPPRPGMFWAPNAPIAHFPLGAKMSHLPSVMSAYGRPWRTASQLVERRFVATYE</sequence>
<feature type="region of interest" description="Disordered" evidence="1">
    <location>
        <begin position="78"/>
        <end position="103"/>
    </location>
</feature>
<evidence type="ECO:0000313" key="2">
    <source>
        <dbReference type="Proteomes" id="UP000046395"/>
    </source>
</evidence>
<protein>
    <submittedName>
        <fullName evidence="3">Uncharacterized protein</fullName>
    </submittedName>
</protein>
<name>A0A5S6QYC6_TRIMR</name>
<reference evidence="3" key="1">
    <citation type="submission" date="2019-12" db="UniProtKB">
        <authorList>
            <consortium name="WormBaseParasite"/>
        </authorList>
    </citation>
    <scope>IDENTIFICATION</scope>
</reference>
<organism evidence="2 3">
    <name type="scientific">Trichuris muris</name>
    <name type="common">Mouse whipworm</name>
    <dbReference type="NCBI Taxonomy" id="70415"/>
    <lineage>
        <taxon>Eukaryota</taxon>
        <taxon>Metazoa</taxon>
        <taxon>Ecdysozoa</taxon>
        <taxon>Nematoda</taxon>
        <taxon>Enoplea</taxon>
        <taxon>Dorylaimia</taxon>
        <taxon>Trichinellida</taxon>
        <taxon>Trichuridae</taxon>
        <taxon>Trichuris</taxon>
    </lineage>
</organism>
<dbReference type="WBParaSite" id="TMUE_3000012128.1">
    <property type="protein sequence ID" value="TMUE_3000012128.1"/>
    <property type="gene ID" value="WBGene00301476"/>
</dbReference>
<evidence type="ECO:0000313" key="3">
    <source>
        <dbReference type="WBParaSite" id="TMUE_3000012128.1"/>
    </source>
</evidence>
<evidence type="ECO:0000256" key="1">
    <source>
        <dbReference type="SAM" id="MobiDB-lite"/>
    </source>
</evidence>
<keyword evidence="2" id="KW-1185">Reference proteome</keyword>
<dbReference type="AlphaFoldDB" id="A0A5S6QYC6"/>
<accession>A0A5S6QYC6</accession>